<gene>
    <name evidence="7" type="ORF">UFOPK2171_00175</name>
</gene>
<organism evidence="7">
    <name type="scientific">freshwater metagenome</name>
    <dbReference type="NCBI Taxonomy" id="449393"/>
    <lineage>
        <taxon>unclassified sequences</taxon>
        <taxon>metagenomes</taxon>
        <taxon>ecological metagenomes</taxon>
    </lineage>
</organism>
<evidence type="ECO:0000256" key="3">
    <source>
        <dbReference type="ARBA" id="ARBA00022989"/>
    </source>
</evidence>
<dbReference type="PANTHER" id="PTHR39344">
    <property type="entry name" value="UPF0182 PROTEIN SLL1060"/>
    <property type="match status" value="1"/>
</dbReference>
<keyword evidence="4 6" id="KW-0472">Membrane</keyword>
<name>A0A6J6K229_9ZZZZ</name>
<feature type="compositionally biased region" description="Pro residues" evidence="5">
    <location>
        <begin position="948"/>
        <end position="960"/>
    </location>
</feature>
<dbReference type="Pfam" id="PF03699">
    <property type="entry name" value="UPF0182"/>
    <property type="match status" value="1"/>
</dbReference>
<feature type="transmembrane region" description="Helical" evidence="6">
    <location>
        <begin position="54"/>
        <end position="79"/>
    </location>
</feature>
<feature type="transmembrane region" description="Helical" evidence="6">
    <location>
        <begin position="108"/>
        <end position="129"/>
    </location>
</feature>
<reference evidence="7" key="1">
    <citation type="submission" date="2020-05" db="EMBL/GenBank/DDBJ databases">
        <authorList>
            <person name="Chiriac C."/>
            <person name="Salcher M."/>
            <person name="Ghai R."/>
            <person name="Kavagutti S V."/>
        </authorList>
    </citation>
    <scope>NUCLEOTIDE SEQUENCE</scope>
</reference>
<evidence type="ECO:0000256" key="6">
    <source>
        <dbReference type="SAM" id="Phobius"/>
    </source>
</evidence>
<feature type="region of interest" description="Disordered" evidence="5">
    <location>
        <begin position="931"/>
        <end position="966"/>
    </location>
</feature>
<dbReference type="HAMAP" id="MF_01600">
    <property type="entry name" value="UPF0182"/>
    <property type="match status" value="1"/>
</dbReference>
<proteinExistence type="inferred from homology"/>
<keyword evidence="3 6" id="KW-1133">Transmembrane helix</keyword>
<protein>
    <submittedName>
        <fullName evidence="7">Unannotated protein</fullName>
    </submittedName>
</protein>
<feature type="transmembrane region" description="Helical" evidence="6">
    <location>
        <begin position="277"/>
        <end position="297"/>
    </location>
</feature>
<evidence type="ECO:0000256" key="5">
    <source>
        <dbReference type="SAM" id="MobiDB-lite"/>
    </source>
</evidence>
<evidence type="ECO:0000256" key="2">
    <source>
        <dbReference type="ARBA" id="ARBA00022692"/>
    </source>
</evidence>
<evidence type="ECO:0000256" key="4">
    <source>
        <dbReference type="ARBA" id="ARBA00023136"/>
    </source>
</evidence>
<dbReference type="InterPro" id="IPR005372">
    <property type="entry name" value="UPF0182"/>
</dbReference>
<keyword evidence="1" id="KW-1003">Cell membrane</keyword>
<dbReference type="EMBL" id="CAEZWD010000010">
    <property type="protein sequence ID" value="CAB4642425.1"/>
    <property type="molecule type" value="Genomic_DNA"/>
</dbReference>
<dbReference type="GO" id="GO:0005576">
    <property type="term" value="C:extracellular region"/>
    <property type="evidence" value="ECO:0007669"/>
    <property type="project" value="TreeGrafter"/>
</dbReference>
<feature type="transmembrane region" description="Helical" evidence="6">
    <location>
        <begin position="204"/>
        <end position="222"/>
    </location>
</feature>
<feature type="transmembrane region" description="Helical" evidence="6">
    <location>
        <begin position="12"/>
        <end position="34"/>
    </location>
</feature>
<feature type="transmembrane region" description="Helical" evidence="6">
    <location>
        <begin position="252"/>
        <end position="270"/>
    </location>
</feature>
<dbReference type="GO" id="GO:0016020">
    <property type="term" value="C:membrane"/>
    <property type="evidence" value="ECO:0007669"/>
    <property type="project" value="InterPro"/>
</dbReference>
<dbReference type="AlphaFoldDB" id="A0A6J6K229"/>
<dbReference type="PANTHER" id="PTHR39344:SF1">
    <property type="entry name" value="UPF0182 PROTEIN SLL1060"/>
    <property type="match status" value="1"/>
</dbReference>
<sequence>MSINLERPRRSPLGLTLAVLAGLFVAFSIFAGFYTDWQWYGSVGRTDVFTQQLTIRAILFISMTLLTALSLWGAATLAYRSRPITMPATPEEFALQKYRESLDPFRRLVFIAGPIAFGVLTGLSASSQWKTFMLWSNSTPFGQTDPQFGKDISFYAFELPFLRFFLGFGFTILIISLIVNVVIHYIYGGLRTSISQSTDSARRHLMFFLGTLALLKAGAYSIDKYSLATKSDALITGLKYTDVNAVVPAKTILTYIALATAILFFVAIFRKGWSLPFIAFGAMLGASFVIGGLYPAFVQQFQVKPSELQREAPYIQRNIDSTLTAYGLNDVKFTDYAAIDNPSLASLAEDSGTLSNIRLLDPALNSPTFSQLQQIRGFYAFPDTLDVDRYLIDGVKRGTVIAVREVNLAGLADDQRNWFNDHMVFTHGYGVVAAYENTSEADGAPKFAESNIPPSGKLDIDQPRVYFGEQSPAYSIVGSDGSQPPIELDFPDDKSANGQTNNTYTGSGGVPIGNMIQRAIFALNYQETNILLSNQIGPESKILYDRDPKTRVAKVAPWLTLDGDPYPAVVDGKVQWIVDGYTTTNEFPYAARISLRDATADSVNTQFESIPLSAGNITYIRNAVKATVDAYDGTVNIYAWDEKDPILQTWSKAFPGVVQPKSAIPAGVLDHIRYPEDMFKVQRDVLAKYHVGDPQAFYSGQDFWIVPEDPTKPTVGQAQPPYYLTLQMPDQDAPTFSLTTTYAPTKRQTLAAFMSVNSDHGDDYGTIRVLQLPRNTTIPGPRQVQNNFESDPEVAKQLSLLRSGGSDVVLGNLLSLPVGGGLLYFEPVYVRASQGEGYPLLRKVLVSFGSKVAFEDDLETALKKVFTGQTTIPVDPADPAAPEAPVTTPEQDLAKAIIDANKAYTDGVAALAAGDFAAYGEAQDRLSEALDRATTAGSQIAGESLAPTPTPSPVATPAPSPSQATS</sequence>
<accession>A0A6J6K229</accession>
<evidence type="ECO:0000313" key="7">
    <source>
        <dbReference type="EMBL" id="CAB4642425.1"/>
    </source>
</evidence>
<evidence type="ECO:0000256" key="1">
    <source>
        <dbReference type="ARBA" id="ARBA00022475"/>
    </source>
</evidence>
<feature type="transmembrane region" description="Helical" evidence="6">
    <location>
        <begin position="161"/>
        <end position="183"/>
    </location>
</feature>
<keyword evidence="2 6" id="KW-0812">Transmembrane</keyword>